<dbReference type="EMBL" id="FNRS01000001">
    <property type="protein sequence ID" value="SEC40817.1"/>
    <property type="molecule type" value="Genomic_DNA"/>
</dbReference>
<feature type="transmembrane region" description="Helical" evidence="1">
    <location>
        <begin position="96"/>
        <end position="118"/>
    </location>
</feature>
<feature type="transmembrane region" description="Helical" evidence="1">
    <location>
        <begin position="139"/>
        <end position="168"/>
    </location>
</feature>
<name>A0A1H4S9U3_PSETA</name>
<gene>
    <name evidence="3" type="ORF">SAMN04490203_2357</name>
</gene>
<sequence>MTCRHCLLIQEATHEQPHLFYTVTRMLLIAFLGGILTVLSPCILPVVPFLFAGVDRSRASILLTLGGMVLTFALISSLAVVSSEWVVHASHSGRQVALVVMALFALSLLSARIGGWLARPFVWLGNRISPDTRTMSAPLRSVLIGIATGLLWAPCAGPILGVILTGAMLQGANVHTSLWLVAYGLGSALSLGTLIFAGRGLVNRLKASIPITGVLRRGAGVAVLAAVSVMFTGADKTLLAGTSSESVSRIENRVLSAVPKMLDYLVSKGRADMRLAPAQRAMPSLSGAVDWLNSPALSSESLKGKVVLVDFWTYDCINCQRTLPYVKGWARKYEKDGLVVIGVHTPEYGYERIIDNVKDQVRKLDITYPVAIDNNYAIWNNYGNQYWPAHYLIDATGQVRYTHFGEGGYDTQEKQIQTLLAEAKSGNTTQMPDASPSQPHR</sequence>
<evidence type="ECO:0000259" key="2">
    <source>
        <dbReference type="PROSITE" id="PS51352"/>
    </source>
</evidence>
<proteinExistence type="predicted"/>
<evidence type="ECO:0000256" key="1">
    <source>
        <dbReference type="SAM" id="Phobius"/>
    </source>
</evidence>
<keyword evidence="1" id="KW-1133">Transmembrane helix</keyword>
<dbReference type="Pfam" id="PF00578">
    <property type="entry name" value="AhpC-TSA"/>
    <property type="match status" value="1"/>
</dbReference>
<feature type="domain" description="Thioredoxin" evidence="2">
    <location>
        <begin position="270"/>
        <end position="421"/>
    </location>
</feature>
<protein>
    <submittedName>
        <fullName evidence="3">Cytochrome c biogenesis protein CcdA</fullName>
    </submittedName>
</protein>
<reference evidence="3 4" key="1">
    <citation type="submission" date="2016-10" db="EMBL/GenBank/DDBJ databases">
        <authorList>
            <person name="Varghese N."/>
            <person name="Submissions S."/>
        </authorList>
    </citation>
    <scope>NUCLEOTIDE SEQUENCE [LARGE SCALE GENOMIC DNA]</scope>
    <source>
        <strain evidence="3 4">BS3652</strain>
    </source>
</reference>
<dbReference type="InterPro" id="IPR000866">
    <property type="entry name" value="AhpC/TSA"/>
</dbReference>
<feature type="transmembrane region" description="Helical" evidence="1">
    <location>
        <begin position="180"/>
        <end position="202"/>
    </location>
</feature>
<dbReference type="InterPro" id="IPR036249">
    <property type="entry name" value="Thioredoxin-like_sf"/>
</dbReference>
<feature type="transmembrane region" description="Helical" evidence="1">
    <location>
        <begin position="27"/>
        <end position="54"/>
    </location>
</feature>
<dbReference type="InterPro" id="IPR050553">
    <property type="entry name" value="Thioredoxin_ResA/DsbE_sf"/>
</dbReference>
<dbReference type="Proteomes" id="UP000183155">
    <property type="component" value="Unassembled WGS sequence"/>
</dbReference>
<evidence type="ECO:0000313" key="3">
    <source>
        <dbReference type="EMBL" id="SEC40817.1"/>
    </source>
</evidence>
<feature type="transmembrane region" description="Helical" evidence="1">
    <location>
        <begin position="214"/>
        <end position="234"/>
    </location>
</feature>
<evidence type="ECO:0000313" key="4">
    <source>
        <dbReference type="Proteomes" id="UP000183155"/>
    </source>
</evidence>
<accession>A0A1H4S9U3</accession>
<keyword evidence="1" id="KW-0812">Transmembrane</keyword>
<dbReference type="Gene3D" id="3.40.30.10">
    <property type="entry name" value="Glutaredoxin"/>
    <property type="match status" value="1"/>
</dbReference>
<dbReference type="PANTHER" id="PTHR42852:SF13">
    <property type="entry name" value="PROTEIN DIPZ"/>
    <property type="match status" value="1"/>
</dbReference>
<dbReference type="PROSITE" id="PS51352">
    <property type="entry name" value="THIOREDOXIN_2"/>
    <property type="match status" value="1"/>
</dbReference>
<dbReference type="PANTHER" id="PTHR42852">
    <property type="entry name" value="THIOL:DISULFIDE INTERCHANGE PROTEIN DSBE"/>
    <property type="match status" value="1"/>
</dbReference>
<feature type="transmembrane region" description="Helical" evidence="1">
    <location>
        <begin position="61"/>
        <end position="81"/>
    </location>
</feature>
<organism evidence="3 4">
    <name type="scientific">Pseudomonas taetrolens</name>
    <dbReference type="NCBI Taxonomy" id="47884"/>
    <lineage>
        <taxon>Bacteria</taxon>
        <taxon>Pseudomonadati</taxon>
        <taxon>Pseudomonadota</taxon>
        <taxon>Gammaproteobacteria</taxon>
        <taxon>Pseudomonadales</taxon>
        <taxon>Pseudomonadaceae</taxon>
        <taxon>Pseudomonas</taxon>
    </lineage>
</organism>
<comment type="caution">
    <text evidence="3">The sequence shown here is derived from an EMBL/GenBank/DDBJ whole genome shotgun (WGS) entry which is preliminary data.</text>
</comment>
<dbReference type="CDD" id="cd03012">
    <property type="entry name" value="TlpA_like_DipZ_like"/>
    <property type="match status" value="1"/>
</dbReference>
<keyword evidence="1" id="KW-0472">Membrane</keyword>
<dbReference type="InterPro" id="IPR013766">
    <property type="entry name" value="Thioredoxin_domain"/>
</dbReference>
<keyword evidence="4" id="KW-1185">Reference proteome</keyword>
<dbReference type="SUPFAM" id="SSF52833">
    <property type="entry name" value="Thioredoxin-like"/>
    <property type="match status" value="1"/>
</dbReference>